<evidence type="ECO:0000256" key="2">
    <source>
        <dbReference type="ARBA" id="ARBA00022840"/>
    </source>
</evidence>
<dbReference type="PROSITE" id="PS51456">
    <property type="entry name" value="MYOSIN_MOTOR"/>
    <property type="match status" value="1"/>
</dbReference>
<dbReference type="AlphaFoldDB" id="A0A4W5JSY1"/>
<evidence type="ECO:0000256" key="5">
    <source>
        <dbReference type="PROSITE-ProRule" id="PRU00782"/>
    </source>
</evidence>
<dbReference type="Gene3D" id="3.40.850.10">
    <property type="entry name" value="Kinesin motor domain"/>
    <property type="match status" value="1"/>
</dbReference>
<dbReference type="Gene3D" id="1.20.120.720">
    <property type="entry name" value="Myosin VI head, motor domain, U50 subdomain"/>
    <property type="match status" value="1"/>
</dbReference>
<evidence type="ECO:0000256" key="4">
    <source>
        <dbReference type="ARBA" id="ARBA00023175"/>
    </source>
</evidence>
<proteinExistence type="inferred from homology"/>
<sequence>MLKESRLDFIYDLFERVGSRNSEETLKMGTARRKPTVSSQFRDSLHSLMGTLSVSNPFFVRCIKPNNEKVSIIYYISMSFTLHIYINPKSPTYHFT</sequence>
<keyword evidence="1" id="KW-0547">Nucleotide-binding</keyword>
<accession>A0A4W5JSY1</accession>
<dbReference type="GO" id="GO:0048675">
    <property type="term" value="P:axon extension"/>
    <property type="evidence" value="ECO:0007669"/>
    <property type="project" value="TreeGrafter"/>
</dbReference>
<keyword evidence="4" id="KW-0505">Motor protein</keyword>
<protein>
    <recommendedName>
        <fullName evidence="6">Myosin motor domain-containing protein</fullName>
    </recommendedName>
</protein>
<evidence type="ECO:0000256" key="1">
    <source>
        <dbReference type="ARBA" id="ARBA00022741"/>
    </source>
</evidence>
<dbReference type="Gene3D" id="1.20.58.530">
    <property type="match status" value="1"/>
</dbReference>
<dbReference type="InterPro" id="IPR027417">
    <property type="entry name" value="P-loop_NTPase"/>
</dbReference>
<dbReference type="InterPro" id="IPR051724">
    <property type="entry name" value="Actin_motor_Myosin"/>
</dbReference>
<dbReference type="InterPro" id="IPR036961">
    <property type="entry name" value="Kinesin_motor_dom_sf"/>
</dbReference>
<evidence type="ECO:0000259" key="6">
    <source>
        <dbReference type="PROSITE" id="PS51456"/>
    </source>
</evidence>
<dbReference type="GO" id="GO:0016459">
    <property type="term" value="C:myosin complex"/>
    <property type="evidence" value="ECO:0007669"/>
    <property type="project" value="UniProtKB-KW"/>
</dbReference>
<evidence type="ECO:0000256" key="3">
    <source>
        <dbReference type="ARBA" id="ARBA00023123"/>
    </source>
</evidence>
<dbReference type="InterPro" id="IPR001609">
    <property type="entry name" value="Myosin_head_motor_dom-like"/>
</dbReference>
<dbReference type="GO" id="GO:0005524">
    <property type="term" value="F:ATP binding"/>
    <property type="evidence" value="ECO:0007669"/>
    <property type="project" value="UniProtKB-KW"/>
</dbReference>
<dbReference type="PANTHER" id="PTHR46049">
    <property type="entry name" value="AGAP003327-PA"/>
    <property type="match status" value="1"/>
</dbReference>
<evidence type="ECO:0000313" key="8">
    <source>
        <dbReference type="Proteomes" id="UP000314982"/>
    </source>
</evidence>
<keyword evidence="2" id="KW-0067">ATP-binding</keyword>
<dbReference type="GO" id="GO:0003779">
    <property type="term" value="F:actin binding"/>
    <property type="evidence" value="ECO:0007669"/>
    <property type="project" value="UniProtKB-KW"/>
</dbReference>
<keyword evidence="3 5" id="KW-0518">Myosin</keyword>
<comment type="caution">
    <text evidence="5">Lacks conserved residue(s) required for the propagation of feature annotation.</text>
</comment>
<dbReference type="Ensembl" id="ENSHHUT00000001357.1">
    <property type="protein sequence ID" value="ENSHHUP00000001325.1"/>
    <property type="gene ID" value="ENSHHUG00000000887.1"/>
</dbReference>
<dbReference type="SUPFAM" id="SSF52540">
    <property type="entry name" value="P-loop containing nucleoside triphosphate hydrolases"/>
    <property type="match status" value="1"/>
</dbReference>
<name>A0A4W5JSY1_9TELE</name>
<organism evidence="7 8">
    <name type="scientific">Hucho hucho</name>
    <name type="common">huchen</name>
    <dbReference type="NCBI Taxonomy" id="62062"/>
    <lineage>
        <taxon>Eukaryota</taxon>
        <taxon>Metazoa</taxon>
        <taxon>Chordata</taxon>
        <taxon>Craniata</taxon>
        <taxon>Vertebrata</taxon>
        <taxon>Euteleostomi</taxon>
        <taxon>Actinopterygii</taxon>
        <taxon>Neopterygii</taxon>
        <taxon>Teleostei</taxon>
        <taxon>Protacanthopterygii</taxon>
        <taxon>Salmoniformes</taxon>
        <taxon>Salmonidae</taxon>
        <taxon>Salmoninae</taxon>
        <taxon>Hucho</taxon>
    </lineage>
</organism>
<dbReference type="STRING" id="62062.ENSHHUP00000001325"/>
<dbReference type="GO" id="GO:0003774">
    <property type="term" value="F:cytoskeletal motor activity"/>
    <property type="evidence" value="ECO:0007669"/>
    <property type="project" value="InterPro"/>
</dbReference>
<reference evidence="7" key="2">
    <citation type="submission" date="2025-08" db="UniProtKB">
        <authorList>
            <consortium name="Ensembl"/>
        </authorList>
    </citation>
    <scope>IDENTIFICATION</scope>
</reference>
<keyword evidence="8" id="KW-1185">Reference proteome</keyword>
<feature type="domain" description="Myosin motor" evidence="6">
    <location>
        <begin position="1"/>
        <end position="96"/>
    </location>
</feature>
<dbReference type="GO" id="GO:0044295">
    <property type="term" value="C:axonal growth cone"/>
    <property type="evidence" value="ECO:0007669"/>
    <property type="project" value="TreeGrafter"/>
</dbReference>
<reference evidence="8" key="1">
    <citation type="submission" date="2018-06" db="EMBL/GenBank/DDBJ databases">
        <title>Genome assembly of Danube salmon.</title>
        <authorList>
            <person name="Macqueen D.J."/>
            <person name="Gundappa M.K."/>
        </authorList>
    </citation>
    <scope>NUCLEOTIDE SEQUENCE [LARGE SCALE GENOMIC DNA]</scope>
</reference>
<reference evidence="7" key="3">
    <citation type="submission" date="2025-09" db="UniProtKB">
        <authorList>
            <consortium name="Ensembl"/>
        </authorList>
    </citation>
    <scope>IDENTIFICATION</scope>
</reference>
<comment type="similarity">
    <text evidence="5">Belongs to the TRAFAC class myosin-kinesin ATPase superfamily. Myosin family.</text>
</comment>
<dbReference type="Proteomes" id="UP000314982">
    <property type="component" value="Unassembled WGS sequence"/>
</dbReference>
<keyword evidence="5" id="KW-0009">Actin-binding</keyword>
<dbReference type="PANTHER" id="PTHR46049:SF4">
    <property type="entry name" value="UNCONVENTIONAL MYOSIN-X"/>
    <property type="match status" value="1"/>
</dbReference>
<evidence type="ECO:0000313" key="7">
    <source>
        <dbReference type="Ensembl" id="ENSHHUP00000001325.1"/>
    </source>
</evidence>
<dbReference type="Pfam" id="PF00063">
    <property type="entry name" value="Myosin_head"/>
    <property type="match status" value="1"/>
</dbReference>
<dbReference type="GeneTree" id="ENSGT00940000164909"/>